<evidence type="ECO:0000256" key="1">
    <source>
        <dbReference type="SAM" id="MobiDB-lite"/>
    </source>
</evidence>
<dbReference type="Gene3D" id="3.10.129.10">
    <property type="entry name" value="Hotdog Thioesterase"/>
    <property type="match status" value="1"/>
</dbReference>
<keyword evidence="5" id="KW-1185">Reference proteome</keyword>
<organism evidence="4 5">
    <name type="scientific">Ascobolus immersus RN42</name>
    <dbReference type="NCBI Taxonomy" id="1160509"/>
    <lineage>
        <taxon>Eukaryota</taxon>
        <taxon>Fungi</taxon>
        <taxon>Dikarya</taxon>
        <taxon>Ascomycota</taxon>
        <taxon>Pezizomycotina</taxon>
        <taxon>Pezizomycetes</taxon>
        <taxon>Pezizales</taxon>
        <taxon>Ascobolaceae</taxon>
        <taxon>Ascobolus</taxon>
    </lineage>
</organism>
<dbReference type="InterPro" id="IPR029069">
    <property type="entry name" value="HotDog_dom_sf"/>
</dbReference>
<gene>
    <name evidence="4" type="ORF">BJ508DRAFT_411838</name>
</gene>
<proteinExistence type="predicted"/>
<dbReference type="Pfam" id="PF03061">
    <property type="entry name" value="4HBT"/>
    <property type="match status" value="1"/>
</dbReference>
<evidence type="ECO:0000256" key="2">
    <source>
        <dbReference type="SAM" id="Phobius"/>
    </source>
</evidence>
<reference evidence="4 5" key="1">
    <citation type="journal article" date="2018" name="Nat. Ecol. Evol.">
        <title>Pezizomycetes genomes reveal the molecular basis of ectomycorrhizal truffle lifestyle.</title>
        <authorList>
            <person name="Murat C."/>
            <person name="Payen T."/>
            <person name="Noel B."/>
            <person name="Kuo A."/>
            <person name="Morin E."/>
            <person name="Chen J."/>
            <person name="Kohler A."/>
            <person name="Krizsan K."/>
            <person name="Balestrini R."/>
            <person name="Da Silva C."/>
            <person name="Montanini B."/>
            <person name="Hainaut M."/>
            <person name="Levati E."/>
            <person name="Barry K.W."/>
            <person name="Belfiori B."/>
            <person name="Cichocki N."/>
            <person name="Clum A."/>
            <person name="Dockter R.B."/>
            <person name="Fauchery L."/>
            <person name="Guy J."/>
            <person name="Iotti M."/>
            <person name="Le Tacon F."/>
            <person name="Lindquist E.A."/>
            <person name="Lipzen A."/>
            <person name="Malagnac F."/>
            <person name="Mello A."/>
            <person name="Molinier V."/>
            <person name="Miyauchi S."/>
            <person name="Poulain J."/>
            <person name="Riccioni C."/>
            <person name="Rubini A."/>
            <person name="Sitrit Y."/>
            <person name="Splivallo R."/>
            <person name="Traeger S."/>
            <person name="Wang M."/>
            <person name="Zifcakova L."/>
            <person name="Wipf D."/>
            <person name="Zambonelli A."/>
            <person name="Paolocci F."/>
            <person name="Nowrousian M."/>
            <person name="Ottonello S."/>
            <person name="Baldrian P."/>
            <person name="Spatafora J.W."/>
            <person name="Henrissat B."/>
            <person name="Nagy L.G."/>
            <person name="Aury J.M."/>
            <person name="Wincker P."/>
            <person name="Grigoriev I.V."/>
            <person name="Bonfante P."/>
            <person name="Martin F.M."/>
        </authorList>
    </citation>
    <scope>NUCLEOTIDE SEQUENCE [LARGE SCALE GENOMIC DNA]</scope>
    <source>
        <strain evidence="4 5">RN42</strain>
    </source>
</reference>
<accession>A0A3N4IKB0</accession>
<dbReference type="PANTHER" id="PTHR47260">
    <property type="entry name" value="UPF0644 PROTEIN PB2B4.06"/>
    <property type="match status" value="1"/>
</dbReference>
<name>A0A3N4IKB0_ASCIM</name>
<dbReference type="CDD" id="cd03443">
    <property type="entry name" value="PaaI_thioesterase"/>
    <property type="match status" value="1"/>
</dbReference>
<sequence length="343" mass="36649">MNTLKFLSHTRFRTLCQGTKKAPIHSGTPRIAGPTGRLPRSSGLSFERLSVSPGVRTYSTGSAAVKTSTTKPPRSKTGRRILFTTLGVLAAASTGFFIIMSTTPISPFLSNEPDVEFIPSSDEQRKIEEDINNHPYVKHLRSSHPKWHESRPHLNYPSTHRAQSLTAGTLAGQDRIEVPPYMWVSEDGKELVTIAFLGKSLCGHPGVIHGGLLATLLDEGLARCAFASLPNKIGMTASLKVDYKAPTLAESYIVLKAKTDRVEGRKCWVKGHIETLNGEGKLEKGQVLVTAEALMIEPKGAGLLRLTMPHLATGNSDGQKAAEQAVEIAGAGPNGAGAAAASA</sequence>
<feature type="domain" description="Thioesterase" evidence="3">
    <location>
        <begin position="206"/>
        <end position="275"/>
    </location>
</feature>
<evidence type="ECO:0000259" key="3">
    <source>
        <dbReference type="Pfam" id="PF03061"/>
    </source>
</evidence>
<evidence type="ECO:0000313" key="5">
    <source>
        <dbReference type="Proteomes" id="UP000275078"/>
    </source>
</evidence>
<feature type="region of interest" description="Disordered" evidence="1">
    <location>
        <begin position="20"/>
        <end position="44"/>
    </location>
</feature>
<dbReference type="SUPFAM" id="SSF54637">
    <property type="entry name" value="Thioesterase/thiol ester dehydrase-isomerase"/>
    <property type="match status" value="1"/>
</dbReference>
<keyword evidence="2" id="KW-1133">Transmembrane helix</keyword>
<dbReference type="Proteomes" id="UP000275078">
    <property type="component" value="Unassembled WGS sequence"/>
</dbReference>
<dbReference type="STRING" id="1160509.A0A3N4IKB0"/>
<dbReference type="AlphaFoldDB" id="A0A3N4IKB0"/>
<dbReference type="PANTHER" id="PTHR47260:SF7">
    <property type="entry name" value="THIOESTERASE FAMILY PROTEIN (AFU_ORTHOLOGUE AFUA_1G10800)"/>
    <property type="match status" value="1"/>
</dbReference>
<evidence type="ECO:0000313" key="4">
    <source>
        <dbReference type="EMBL" id="RPA85867.1"/>
    </source>
</evidence>
<dbReference type="EMBL" id="ML119652">
    <property type="protein sequence ID" value="RPA85867.1"/>
    <property type="molecule type" value="Genomic_DNA"/>
</dbReference>
<protein>
    <recommendedName>
        <fullName evidence="3">Thioesterase domain-containing protein</fullName>
    </recommendedName>
</protein>
<dbReference type="OrthoDB" id="506431at2759"/>
<keyword evidence="2" id="KW-0472">Membrane</keyword>
<dbReference type="InterPro" id="IPR052061">
    <property type="entry name" value="PTE-AB_protein"/>
</dbReference>
<keyword evidence="2" id="KW-0812">Transmembrane</keyword>
<feature type="transmembrane region" description="Helical" evidence="2">
    <location>
        <begin position="81"/>
        <end position="100"/>
    </location>
</feature>
<dbReference type="InterPro" id="IPR006683">
    <property type="entry name" value="Thioestr_dom"/>
</dbReference>